<organism evidence="8 9">
    <name type="scientific">Nocardioides humi</name>
    <dbReference type="NCBI Taxonomy" id="449461"/>
    <lineage>
        <taxon>Bacteria</taxon>
        <taxon>Bacillati</taxon>
        <taxon>Actinomycetota</taxon>
        <taxon>Actinomycetes</taxon>
        <taxon>Propionibacteriales</taxon>
        <taxon>Nocardioidaceae</taxon>
        <taxon>Nocardioides</taxon>
    </lineage>
</organism>
<gene>
    <name evidence="8" type="ORF">GCM10009788_07090</name>
</gene>
<proteinExistence type="predicted"/>
<reference evidence="8 9" key="1">
    <citation type="journal article" date="2019" name="Int. J. Syst. Evol. Microbiol.">
        <title>The Global Catalogue of Microorganisms (GCM) 10K type strain sequencing project: providing services to taxonomists for standard genome sequencing and annotation.</title>
        <authorList>
            <consortium name="The Broad Institute Genomics Platform"/>
            <consortium name="The Broad Institute Genome Sequencing Center for Infectious Disease"/>
            <person name="Wu L."/>
            <person name="Ma J."/>
        </authorList>
    </citation>
    <scope>NUCLEOTIDE SEQUENCE [LARGE SCALE GENOMIC DNA]</scope>
    <source>
        <strain evidence="8 9">JCM 14942</strain>
    </source>
</reference>
<keyword evidence="3 7" id="KW-0812">Transmembrane</keyword>
<dbReference type="Pfam" id="PF02653">
    <property type="entry name" value="BPD_transp_2"/>
    <property type="match status" value="1"/>
</dbReference>
<name>A0ABN1ZWE1_9ACTN</name>
<evidence type="ECO:0000256" key="7">
    <source>
        <dbReference type="SAM" id="Phobius"/>
    </source>
</evidence>
<dbReference type="InterPro" id="IPR001851">
    <property type="entry name" value="ABC_transp_permease"/>
</dbReference>
<feature type="transmembrane region" description="Helical" evidence="7">
    <location>
        <begin position="176"/>
        <end position="197"/>
    </location>
</feature>
<feature type="transmembrane region" description="Helical" evidence="7">
    <location>
        <begin position="6"/>
        <end position="25"/>
    </location>
</feature>
<feature type="transmembrane region" description="Helical" evidence="7">
    <location>
        <begin position="251"/>
        <end position="275"/>
    </location>
</feature>
<keyword evidence="5 7" id="KW-0472">Membrane</keyword>
<feature type="transmembrane region" description="Helical" evidence="7">
    <location>
        <begin position="32"/>
        <end position="54"/>
    </location>
</feature>
<evidence type="ECO:0000256" key="2">
    <source>
        <dbReference type="ARBA" id="ARBA00022475"/>
    </source>
</evidence>
<dbReference type="CDD" id="cd06581">
    <property type="entry name" value="TM_PBP1_LivM_like"/>
    <property type="match status" value="1"/>
</dbReference>
<feature type="region of interest" description="Disordered" evidence="6">
    <location>
        <begin position="289"/>
        <end position="325"/>
    </location>
</feature>
<keyword evidence="4 7" id="KW-1133">Transmembrane helix</keyword>
<feature type="transmembrane region" description="Helical" evidence="7">
    <location>
        <begin position="60"/>
        <end position="81"/>
    </location>
</feature>
<accession>A0ABN1ZWE1</accession>
<evidence type="ECO:0000256" key="6">
    <source>
        <dbReference type="SAM" id="MobiDB-lite"/>
    </source>
</evidence>
<sequence>MSLWYNEHLVLIQSTMVSAIFALSIQLPLRFGVFSFAGVGSYGIGGYTTAILVTRHDCPILVAIALGTLLAAAIGYPMAWLLHRLSGLYLAMATVAFDLLVSVLAVNGGELTGGATGLFGVLVDVTTLHLVVITAVVVALVAVSEHGRLGRKIDVAREDPELSAALGIKVPRIRRIAFVLSGALGGLAGGLNTAMTTTIAPENISFALIILAVTMIVVGGVGSWKGAVIGAVVFTWLPTVLAFIGEWKGVVYGLIVAAVAIWLPGGIVGVSTDILHKLRRARRAGDIATAAPSGVDPSSVDPGSDVSPTDDGADDLPVVQTKELR</sequence>
<comment type="caution">
    <text evidence="8">The sequence shown here is derived from an EMBL/GenBank/DDBJ whole genome shotgun (WGS) entry which is preliminary data.</text>
</comment>
<feature type="transmembrane region" description="Helical" evidence="7">
    <location>
        <begin position="228"/>
        <end position="245"/>
    </location>
</feature>
<keyword evidence="2" id="KW-1003">Cell membrane</keyword>
<dbReference type="PANTHER" id="PTHR30482">
    <property type="entry name" value="HIGH-AFFINITY BRANCHED-CHAIN AMINO ACID TRANSPORT SYSTEM PERMEASE"/>
    <property type="match status" value="1"/>
</dbReference>
<feature type="transmembrane region" description="Helical" evidence="7">
    <location>
        <begin position="88"/>
        <end position="106"/>
    </location>
</feature>
<evidence type="ECO:0000256" key="3">
    <source>
        <dbReference type="ARBA" id="ARBA00022692"/>
    </source>
</evidence>
<feature type="transmembrane region" description="Helical" evidence="7">
    <location>
        <begin position="118"/>
        <end position="143"/>
    </location>
</feature>
<protein>
    <submittedName>
        <fullName evidence="8">Branched-chain amino acid ABC transporter permease</fullName>
    </submittedName>
</protein>
<dbReference type="InterPro" id="IPR043428">
    <property type="entry name" value="LivM-like"/>
</dbReference>
<evidence type="ECO:0000256" key="1">
    <source>
        <dbReference type="ARBA" id="ARBA00004651"/>
    </source>
</evidence>
<evidence type="ECO:0000313" key="8">
    <source>
        <dbReference type="EMBL" id="GAA1505956.1"/>
    </source>
</evidence>
<dbReference type="PANTHER" id="PTHR30482:SF10">
    <property type="entry name" value="HIGH-AFFINITY BRANCHED-CHAIN AMINO ACID TRANSPORT PROTEIN BRAE"/>
    <property type="match status" value="1"/>
</dbReference>
<evidence type="ECO:0000256" key="4">
    <source>
        <dbReference type="ARBA" id="ARBA00022989"/>
    </source>
</evidence>
<feature type="compositionally biased region" description="Low complexity" evidence="6">
    <location>
        <begin position="292"/>
        <end position="310"/>
    </location>
</feature>
<feature type="transmembrane region" description="Helical" evidence="7">
    <location>
        <begin position="203"/>
        <end position="221"/>
    </location>
</feature>
<evidence type="ECO:0000256" key="5">
    <source>
        <dbReference type="ARBA" id="ARBA00023136"/>
    </source>
</evidence>
<evidence type="ECO:0000313" key="9">
    <source>
        <dbReference type="Proteomes" id="UP001500842"/>
    </source>
</evidence>
<keyword evidence="9" id="KW-1185">Reference proteome</keyword>
<dbReference type="EMBL" id="BAAAOR010000007">
    <property type="protein sequence ID" value="GAA1505956.1"/>
    <property type="molecule type" value="Genomic_DNA"/>
</dbReference>
<comment type="subcellular location">
    <subcellularLocation>
        <location evidence="1">Cell membrane</location>
        <topology evidence="1">Multi-pass membrane protein</topology>
    </subcellularLocation>
</comment>
<dbReference type="Proteomes" id="UP001500842">
    <property type="component" value="Unassembled WGS sequence"/>
</dbReference>